<dbReference type="Proteomes" id="UP000622552">
    <property type="component" value="Unassembled WGS sequence"/>
</dbReference>
<organism evidence="2 3">
    <name type="scientific">Longispora fulva</name>
    <dbReference type="NCBI Taxonomy" id="619741"/>
    <lineage>
        <taxon>Bacteria</taxon>
        <taxon>Bacillati</taxon>
        <taxon>Actinomycetota</taxon>
        <taxon>Actinomycetes</taxon>
        <taxon>Micromonosporales</taxon>
        <taxon>Micromonosporaceae</taxon>
        <taxon>Longispora</taxon>
    </lineage>
</organism>
<accession>A0A8J7KPW9</accession>
<evidence type="ECO:0000313" key="3">
    <source>
        <dbReference type="Proteomes" id="UP000622552"/>
    </source>
</evidence>
<keyword evidence="3" id="KW-1185">Reference proteome</keyword>
<keyword evidence="1" id="KW-0472">Membrane</keyword>
<keyword evidence="1" id="KW-0812">Transmembrane</keyword>
<protein>
    <submittedName>
        <fullName evidence="2">Uncharacterized protein</fullName>
    </submittedName>
</protein>
<dbReference type="AlphaFoldDB" id="A0A8J7KPW9"/>
<keyword evidence="1" id="KW-1133">Transmembrane helix</keyword>
<evidence type="ECO:0000313" key="2">
    <source>
        <dbReference type="EMBL" id="MBG6136782.1"/>
    </source>
</evidence>
<gene>
    <name evidence="2" type="ORF">IW245_002976</name>
</gene>
<name>A0A8J7KPW9_9ACTN</name>
<dbReference type="RefSeq" id="WP_197003712.1">
    <property type="nucleotide sequence ID" value="NZ_BONS01000016.1"/>
</dbReference>
<feature type="transmembrane region" description="Helical" evidence="1">
    <location>
        <begin position="43"/>
        <end position="59"/>
    </location>
</feature>
<comment type="caution">
    <text evidence="2">The sequence shown here is derived from an EMBL/GenBank/DDBJ whole genome shotgun (WGS) entry which is preliminary data.</text>
</comment>
<sequence length="71" mass="7285">MCTLIGVLPAFAIGVTVLGWPAEMWRPDPFWAGLVGIGRPPAVLALVQALAALAVAAFPRPAGRARGPALP</sequence>
<reference evidence="2" key="1">
    <citation type="submission" date="2020-11" db="EMBL/GenBank/DDBJ databases">
        <title>Sequencing the genomes of 1000 actinobacteria strains.</title>
        <authorList>
            <person name="Klenk H.-P."/>
        </authorList>
    </citation>
    <scope>NUCLEOTIDE SEQUENCE</scope>
    <source>
        <strain evidence="2">DSM 45356</strain>
    </source>
</reference>
<proteinExistence type="predicted"/>
<evidence type="ECO:0000256" key="1">
    <source>
        <dbReference type="SAM" id="Phobius"/>
    </source>
</evidence>
<dbReference type="EMBL" id="JADOUF010000001">
    <property type="protein sequence ID" value="MBG6136782.1"/>
    <property type="molecule type" value="Genomic_DNA"/>
</dbReference>